<feature type="domain" description="Methyltransferase" evidence="4">
    <location>
        <begin position="42"/>
        <end position="183"/>
    </location>
</feature>
<evidence type="ECO:0000313" key="5">
    <source>
        <dbReference type="EMBL" id="KAI9261482.1"/>
    </source>
</evidence>
<dbReference type="GO" id="GO:0032259">
    <property type="term" value="P:methylation"/>
    <property type="evidence" value="ECO:0007669"/>
    <property type="project" value="UniProtKB-KW"/>
</dbReference>
<comment type="caution">
    <text evidence="5">The sequence shown here is derived from an EMBL/GenBank/DDBJ whole genome shotgun (WGS) entry which is preliminary data.</text>
</comment>
<dbReference type="AlphaFoldDB" id="A0AAD5JZ65"/>
<evidence type="ECO:0000313" key="6">
    <source>
        <dbReference type="Proteomes" id="UP001209540"/>
    </source>
</evidence>
<dbReference type="Gene3D" id="3.40.50.150">
    <property type="entry name" value="Vaccinia Virus protein VP39"/>
    <property type="match status" value="1"/>
</dbReference>
<organism evidence="5 6">
    <name type="scientific">Phascolomyces articulosus</name>
    <dbReference type="NCBI Taxonomy" id="60185"/>
    <lineage>
        <taxon>Eukaryota</taxon>
        <taxon>Fungi</taxon>
        <taxon>Fungi incertae sedis</taxon>
        <taxon>Mucoromycota</taxon>
        <taxon>Mucoromycotina</taxon>
        <taxon>Mucoromycetes</taxon>
        <taxon>Mucorales</taxon>
        <taxon>Lichtheimiaceae</taxon>
        <taxon>Phascolomyces</taxon>
    </lineage>
</organism>
<gene>
    <name evidence="5" type="ORF">BDA99DRAFT_511471</name>
</gene>
<dbReference type="InterPro" id="IPR051419">
    <property type="entry name" value="Lys/N-term_MeTrsfase_sf"/>
</dbReference>
<dbReference type="SUPFAM" id="SSF53335">
    <property type="entry name" value="S-adenosyl-L-methionine-dependent methyltransferases"/>
    <property type="match status" value="1"/>
</dbReference>
<proteinExistence type="inferred from homology"/>
<dbReference type="Proteomes" id="UP001209540">
    <property type="component" value="Unassembled WGS sequence"/>
</dbReference>
<keyword evidence="2" id="KW-0489">Methyltransferase</keyword>
<reference evidence="5" key="2">
    <citation type="submission" date="2023-02" db="EMBL/GenBank/DDBJ databases">
        <authorList>
            <consortium name="DOE Joint Genome Institute"/>
            <person name="Mondo S.J."/>
            <person name="Chang Y."/>
            <person name="Wang Y."/>
            <person name="Ahrendt S."/>
            <person name="Andreopoulos W."/>
            <person name="Barry K."/>
            <person name="Beard J."/>
            <person name="Benny G.L."/>
            <person name="Blankenship S."/>
            <person name="Bonito G."/>
            <person name="Cuomo C."/>
            <person name="Desiro A."/>
            <person name="Gervers K.A."/>
            <person name="Hundley H."/>
            <person name="Kuo A."/>
            <person name="LaButti K."/>
            <person name="Lang B.F."/>
            <person name="Lipzen A."/>
            <person name="O'Donnell K."/>
            <person name="Pangilinan J."/>
            <person name="Reynolds N."/>
            <person name="Sandor L."/>
            <person name="Smith M.W."/>
            <person name="Tsang A."/>
            <person name="Grigoriev I.V."/>
            <person name="Stajich J.E."/>
            <person name="Spatafora J.W."/>
        </authorList>
    </citation>
    <scope>NUCLEOTIDE SEQUENCE</scope>
    <source>
        <strain evidence="5">RSA 2281</strain>
    </source>
</reference>
<protein>
    <recommendedName>
        <fullName evidence="4">Methyltransferase domain-containing protein</fullName>
    </recommendedName>
</protein>
<dbReference type="PANTHER" id="PTHR12176:SF84">
    <property type="entry name" value="METHYLTRANSFERASE DOMAIN-CONTAINING PROTEIN"/>
    <property type="match status" value="1"/>
</dbReference>
<keyword evidence="6" id="KW-1185">Reference proteome</keyword>
<evidence type="ECO:0000256" key="1">
    <source>
        <dbReference type="ARBA" id="ARBA00008361"/>
    </source>
</evidence>
<dbReference type="InterPro" id="IPR029063">
    <property type="entry name" value="SAM-dependent_MTases_sf"/>
</dbReference>
<evidence type="ECO:0000259" key="4">
    <source>
        <dbReference type="Pfam" id="PF13847"/>
    </source>
</evidence>
<sequence length="227" mass="25761">MAVKAVPFHSKAYWESRFDKENHFEWLSTWSALHSHIEPYLDPNEPILHLGCGNSTMAFDVADSGYPYVVNVDYAQNVIQHMKSITDTQRYPHISWRAADCLQPIGKQLLEEDEAVVTDDNDATKNVEYTVVIDKSLIDCIACGDTDDLVHQKTLANNIMSVTRPQGVWISLSFSSEREYIAQQGNWVWRREIAVPIKADQSHDKPGAPEIFHWLTISRKVPSSSSS</sequence>
<comment type="similarity">
    <text evidence="1">Belongs to the methyltransferase superfamily.</text>
</comment>
<evidence type="ECO:0000256" key="2">
    <source>
        <dbReference type="ARBA" id="ARBA00022603"/>
    </source>
</evidence>
<dbReference type="GO" id="GO:0008168">
    <property type="term" value="F:methyltransferase activity"/>
    <property type="evidence" value="ECO:0007669"/>
    <property type="project" value="UniProtKB-KW"/>
</dbReference>
<name>A0AAD5JZ65_9FUNG</name>
<dbReference type="PANTHER" id="PTHR12176">
    <property type="entry name" value="SAM-DEPENDENT METHYLTRANSFERASE SUPERFAMILY PROTEIN"/>
    <property type="match status" value="1"/>
</dbReference>
<dbReference type="Pfam" id="PF13847">
    <property type="entry name" value="Methyltransf_31"/>
    <property type="match status" value="1"/>
</dbReference>
<dbReference type="EMBL" id="JAIXMP010000015">
    <property type="protein sequence ID" value="KAI9261482.1"/>
    <property type="molecule type" value="Genomic_DNA"/>
</dbReference>
<dbReference type="InterPro" id="IPR025714">
    <property type="entry name" value="Methyltranfer_dom"/>
</dbReference>
<accession>A0AAD5JZ65</accession>
<keyword evidence="3" id="KW-0808">Transferase</keyword>
<dbReference type="CDD" id="cd02440">
    <property type="entry name" value="AdoMet_MTases"/>
    <property type="match status" value="1"/>
</dbReference>
<reference evidence="5" key="1">
    <citation type="journal article" date="2022" name="IScience">
        <title>Evolution of zygomycete secretomes and the origins of terrestrial fungal ecologies.</title>
        <authorList>
            <person name="Chang Y."/>
            <person name="Wang Y."/>
            <person name="Mondo S."/>
            <person name="Ahrendt S."/>
            <person name="Andreopoulos W."/>
            <person name="Barry K."/>
            <person name="Beard J."/>
            <person name="Benny G.L."/>
            <person name="Blankenship S."/>
            <person name="Bonito G."/>
            <person name="Cuomo C."/>
            <person name="Desiro A."/>
            <person name="Gervers K.A."/>
            <person name="Hundley H."/>
            <person name="Kuo A."/>
            <person name="LaButti K."/>
            <person name="Lang B.F."/>
            <person name="Lipzen A."/>
            <person name="O'Donnell K."/>
            <person name="Pangilinan J."/>
            <person name="Reynolds N."/>
            <person name="Sandor L."/>
            <person name="Smith M.E."/>
            <person name="Tsang A."/>
            <person name="Grigoriev I.V."/>
            <person name="Stajich J.E."/>
            <person name="Spatafora J.W."/>
        </authorList>
    </citation>
    <scope>NUCLEOTIDE SEQUENCE</scope>
    <source>
        <strain evidence="5">RSA 2281</strain>
    </source>
</reference>
<evidence type="ECO:0000256" key="3">
    <source>
        <dbReference type="ARBA" id="ARBA00022679"/>
    </source>
</evidence>